<keyword evidence="2" id="KW-0732">Signal</keyword>
<dbReference type="InterPro" id="IPR046112">
    <property type="entry name" value="DUF6049"/>
</dbReference>
<feature type="transmembrane region" description="Helical" evidence="1">
    <location>
        <begin position="614"/>
        <end position="632"/>
    </location>
</feature>
<evidence type="ECO:0000313" key="4">
    <source>
        <dbReference type="Proteomes" id="UP000195787"/>
    </source>
</evidence>
<feature type="chain" id="PRO_5012142061" description="Secreted protein" evidence="2">
    <location>
        <begin position="31"/>
        <end position="663"/>
    </location>
</feature>
<keyword evidence="1" id="KW-1133">Transmembrane helix</keyword>
<dbReference type="GeneID" id="303171645"/>
<proteinExistence type="predicted"/>
<keyword evidence="1" id="KW-0472">Membrane</keyword>
<organism evidence="3 4">
    <name type="scientific">Agrococcus casei LMG 22410</name>
    <dbReference type="NCBI Taxonomy" id="1255656"/>
    <lineage>
        <taxon>Bacteria</taxon>
        <taxon>Bacillati</taxon>
        <taxon>Actinomycetota</taxon>
        <taxon>Actinomycetes</taxon>
        <taxon>Micrococcales</taxon>
        <taxon>Microbacteriaceae</taxon>
        <taxon>Agrococcus</taxon>
    </lineage>
</organism>
<keyword evidence="1" id="KW-0812">Transmembrane</keyword>
<evidence type="ECO:0008006" key="5">
    <source>
        <dbReference type="Google" id="ProtNLM"/>
    </source>
</evidence>
<gene>
    <name evidence="3" type="ORF">CZ674_00270</name>
</gene>
<evidence type="ECO:0000256" key="2">
    <source>
        <dbReference type="SAM" id="SignalP"/>
    </source>
</evidence>
<dbReference type="Pfam" id="PF19516">
    <property type="entry name" value="DUF6049"/>
    <property type="match status" value="1"/>
</dbReference>
<dbReference type="EMBL" id="FUHU01000003">
    <property type="protein sequence ID" value="SJM46064.1"/>
    <property type="molecule type" value="Genomic_DNA"/>
</dbReference>
<protein>
    <recommendedName>
        <fullName evidence="5">Secreted protein</fullName>
    </recommendedName>
</protein>
<dbReference type="Proteomes" id="UP000195787">
    <property type="component" value="Unassembled WGS sequence"/>
</dbReference>
<dbReference type="RefSeq" id="WP_143244570.1">
    <property type="nucleotide sequence ID" value="NZ_FUHU01000003.1"/>
</dbReference>
<keyword evidence="4" id="KW-1185">Reference proteome</keyword>
<evidence type="ECO:0000313" key="3">
    <source>
        <dbReference type="EMBL" id="SJM46064.1"/>
    </source>
</evidence>
<name>A0A1R4EQT7_9MICO</name>
<accession>A0A1R4EQT7</accession>
<dbReference type="AlphaFoldDB" id="A0A1R4EQT7"/>
<dbReference type="OrthoDB" id="4985746at2"/>
<sequence>MHSVGRALASLGAAALVVAAAVLPAPPAGAAGDVDATIGVATPQIEAGDDFEVSLLLDNASSEPVSASSAQLEITYGTVDTRFALSSWLNDENVLGTRPIADVEIPVVGAGSTYSSTFPVDADDLGLGENAQAGAYGLRLTVDGATASTLVVVGSPGGDPSITLSTAAPISTPVTEEGLLSDEQLTALTSSVGSLNRQLRTVADLPISVGLDPMVETSVEFEGDAAPESAVEWVDQANDLPNAYSLPYAMSDRTAQLAAGLQPLQPLGVPDSEALTGEDTYFPPQLPHDDVTDLTGRSVDTELLQAVADTGIPLLSTSQINEDEQYPTPDAGVMIGDQQALAADSELLALLDSAASGYSEAERNAGSAEALALIATIAREAPNTPRNLAAIVDVSGIGAEHLLTTLDGSDWVTLAPLSSALEAPARDASLRQTDPTELETALEEGVTAAHEADAEMARFSLIATQPRELTVPFRLKVLAAMHVDAATTPASVTSSTTMLASELANLQDGVQVLQGSDIHIVGSNVQLPIELVNDLEVGADVVVKLRTTSTIVVVSEGSTEVTIGAESSQRVLMPVEVVGSGVTTAIVTLETAGGHQISEPVTINVQAQPSVETVIVWLGASAVVLLIGFGLWRSLRKRAQGKALGDLDGARVPGPTHKESSAQ</sequence>
<feature type="signal peptide" evidence="2">
    <location>
        <begin position="1"/>
        <end position="30"/>
    </location>
</feature>
<reference evidence="3 4" key="1">
    <citation type="submission" date="2017-02" db="EMBL/GenBank/DDBJ databases">
        <authorList>
            <person name="Peterson S.W."/>
        </authorList>
    </citation>
    <scope>NUCLEOTIDE SEQUENCE [LARGE SCALE GENOMIC DNA]</scope>
    <source>
        <strain evidence="3 4">LMG 22410</strain>
    </source>
</reference>
<evidence type="ECO:0000256" key="1">
    <source>
        <dbReference type="SAM" id="Phobius"/>
    </source>
</evidence>